<dbReference type="KEGG" id="abas:ACPOL_6850"/>
<organism evidence="1 2">
    <name type="scientific">Acidisarcina polymorpha</name>
    <dbReference type="NCBI Taxonomy" id="2211140"/>
    <lineage>
        <taxon>Bacteria</taxon>
        <taxon>Pseudomonadati</taxon>
        <taxon>Acidobacteriota</taxon>
        <taxon>Terriglobia</taxon>
        <taxon>Terriglobales</taxon>
        <taxon>Acidobacteriaceae</taxon>
        <taxon>Acidisarcina</taxon>
    </lineage>
</organism>
<protein>
    <submittedName>
        <fullName evidence="1">Uncharacterized protein</fullName>
    </submittedName>
</protein>
<keyword evidence="1" id="KW-0614">Plasmid</keyword>
<proteinExistence type="predicted"/>
<evidence type="ECO:0000313" key="2">
    <source>
        <dbReference type="Proteomes" id="UP000253606"/>
    </source>
</evidence>
<keyword evidence="2" id="KW-1185">Reference proteome</keyword>
<dbReference type="EMBL" id="CP030842">
    <property type="protein sequence ID" value="AXC16058.1"/>
    <property type="molecule type" value="Genomic_DNA"/>
</dbReference>
<geneLocation type="plasmid" evidence="2">
    <name>pacpol2</name>
</geneLocation>
<evidence type="ECO:0000313" key="1">
    <source>
        <dbReference type="EMBL" id="AXC16058.1"/>
    </source>
</evidence>
<dbReference type="Proteomes" id="UP000253606">
    <property type="component" value="Plasmid pACPOL2"/>
</dbReference>
<name>A0A2Z5GAN6_9BACT</name>
<dbReference type="AlphaFoldDB" id="A0A2Z5GAN6"/>
<reference evidence="1 2" key="1">
    <citation type="journal article" date="2018" name="Front. Microbiol.">
        <title>Hydrolytic Capabilities as a Key to Environmental Success: Chitinolytic and Cellulolytic Acidobacteria From Acidic Sub-arctic Soils and Boreal Peatlands.</title>
        <authorList>
            <person name="Belova S.E."/>
            <person name="Ravin N.V."/>
            <person name="Pankratov T.A."/>
            <person name="Rakitin A.L."/>
            <person name="Ivanova A.A."/>
            <person name="Beletsky A.V."/>
            <person name="Mardanov A.V."/>
            <person name="Sinninghe Damste J.S."/>
            <person name="Dedysh S.N."/>
        </authorList>
    </citation>
    <scope>NUCLEOTIDE SEQUENCE [LARGE SCALE GENOMIC DNA]</scope>
    <source>
        <strain evidence="1 2">SBC82</strain>
        <plasmid evidence="2">pacpol2</plasmid>
    </source>
</reference>
<sequence length="60" mass="6132">MTSGMASVVASTQSGAIVEVGVIGHEGIVGSFHILRSAPVSTESFIHLEGTGLKIPLIEL</sequence>
<gene>
    <name evidence="1" type="ORF">ACPOL_6850</name>
</gene>
<accession>A0A2Z5GAN6</accession>